<proteinExistence type="predicted"/>
<dbReference type="EMBL" id="BSXW01000560">
    <property type="protein sequence ID" value="GMF25571.1"/>
    <property type="molecule type" value="Genomic_DNA"/>
</dbReference>
<accession>A0A9W6U425</accession>
<evidence type="ECO:0000256" key="1">
    <source>
        <dbReference type="SAM" id="MobiDB-lite"/>
    </source>
</evidence>
<keyword evidence="3" id="KW-1185">Reference proteome</keyword>
<feature type="region of interest" description="Disordered" evidence="1">
    <location>
        <begin position="153"/>
        <end position="175"/>
    </location>
</feature>
<gene>
    <name evidence="2" type="ORF">Plil01_001057200</name>
</gene>
<feature type="region of interest" description="Disordered" evidence="1">
    <location>
        <begin position="229"/>
        <end position="256"/>
    </location>
</feature>
<dbReference type="AlphaFoldDB" id="A0A9W6U425"/>
<comment type="caution">
    <text evidence="2">The sequence shown here is derived from an EMBL/GenBank/DDBJ whole genome shotgun (WGS) entry which is preliminary data.</text>
</comment>
<sequence length="1137" mass="125369">MVCNELSNSSQFTYFVPPIEVVPSVVNLPWCIKSGMLPPASTQTRVLPGGLPWPEVRGARLLRALTGAPRGQDDADAQQEQTEDEQFSAEFPYELELCVPTAGHVALVLVRRPPGVQLNPPARSNTTPLTPTAAAPAAPRVVCVLDALPPSRRGGYEDKAKAGKNKKTPGAQLPQQQVDELELLEELFAPHTRAAGGKEGSVLVKAPLLCARFDCRVVSIRFIRSGGSLQQPQKRNRSGSRGLNDSSASFNSSSSSSAVTSSRVVGAAAPLRCVVAREDGMAFLWEWQADLFQWVFLNRLCFLENPNLKWTRPVAAFTTTDLPLDTNMSGEIGSSGGNGSGSSGATELVWWSTATKHEPKLKLRRLRFERATDALRATDVVVGSAFSPKPMCDDVVELLSSKLGLFAISKTQGIFFRSSIASLRTLALSWHNIFSCDTESTTIELSQVMICVHSVTGELVILRRESGEVYLVTPKSSKATLGGTSNSYTSNSGSCTTLFARRLAKLMHWRQTASGAQDDKDLEVLDIAAHRHIFLVLTRRLLRVYTLIAGELLEALALPDTLVHCYQHRGYGRCKFWSVPGGASSIGLWAPHGFWTIRLPSARAVAEALHQPQYSKQEKKTTSEENNPEAAFMAAKDYGTGDLHLDAVRYALEVLERVTPSAMDPVQSHPEAWEAVWHTVSSPALLLALLDNRATSEHVVNELAQYVTAIYNTASGIRSFGRLDGAGNSNGNHMLRLTPANLESLHHLSNWIVLAKRKLARLQASSEDSWKDLSSSTSSKENPGNRQSRAISELTSVLANEDDLSTAQEERNNLQRKDSVLDPEDARNFRLSRKLRPMSSLRFAAGCSTSSERQGQQWLLQLESFLLDGVAFKEQGAVRRMIRADATPSHRLFHNERVLADFRHVAASSFSKHMYLESMSRLYLLYEPESLLPFIRCVERFCPRLFSLSGHQPVARSHAERALTLFPPLRLFTNKVLEGIDSKAGQSAKASLLAYVDLLSYCGHHTEASRALLQCHLYDDSKQKFLLLLKDPQNEQNPGETEQEEDARARATASSTVYFLLLEYCLRYRDAEDLKVLLMLKPAHVDMLHVLRALRTAFSSTSPHQSKGEGACTGVTVGDLRLVLVALMKQRRVGIAK</sequence>
<protein>
    <submittedName>
        <fullName evidence="2">Unnamed protein product</fullName>
    </submittedName>
</protein>
<reference evidence="2" key="1">
    <citation type="submission" date="2023-04" db="EMBL/GenBank/DDBJ databases">
        <title>Phytophthora lilii NBRC 32176.</title>
        <authorList>
            <person name="Ichikawa N."/>
            <person name="Sato H."/>
            <person name="Tonouchi N."/>
        </authorList>
    </citation>
    <scope>NUCLEOTIDE SEQUENCE</scope>
    <source>
        <strain evidence="2">NBRC 32176</strain>
    </source>
</reference>
<dbReference type="Proteomes" id="UP001165083">
    <property type="component" value="Unassembled WGS sequence"/>
</dbReference>
<organism evidence="2 3">
    <name type="scientific">Phytophthora lilii</name>
    <dbReference type="NCBI Taxonomy" id="2077276"/>
    <lineage>
        <taxon>Eukaryota</taxon>
        <taxon>Sar</taxon>
        <taxon>Stramenopiles</taxon>
        <taxon>Oomycota</taxon>
        <taxon>Peronosporomycetes</taxon>
        <taxon>Peronosporales</taxon>
        <taxon>Peronosporaceae</taxon>
        <taxon>Phytophthora</taxon>
    </lineage>
</organism>
<dbReference type="OrthoDB" id="63853at2759"/>
<feature type="compositionally biased region" description="Polar residues" evidence="1">
    <location>
        <begin position="229"/>
        <end position="245"/>
    </location>
</feature>
<evidence type="ECO:0000313" key="2">
    <source>
        <dbReference type="EMBL" id="GMF25571.1"/>
    </source>
</evidence>
<name>A0A9W6U425_9STRA</name>
<feature type="compositionally biased region" description="Low complexity" evidence="1">
    <location>
        <begin position="246"/>
        <end position="256"/>
    </location>
</feature>
<evidence type="ECO:0000313" key="3">
    <source>
        <dbReference type="Proteomes" id="UP001165083"/>
    </source>
</evidence>